<proteinExistence type="predicted"/>
<accession>A0A2U8QS43</accession>
<evidence type="ECO:0000313" key="5">
    <source>
        <dbReference type="Proteomes" id="UP000245429"/>
    </source>
</evidence>
<dbReference type="GO" id="GO:0016810">
    <property type="term" value="F:hydrolase activity, acting on carbon-nitrogen (but not peptide) bonds"/>
    <property type="evidence" value="ECO:0007669"/>
    <property type="project" value="InterPro"/>
</dbReference>
<keyword evidence="2" id="KW-0732">Signal</keyword>
<evidence type="ECO:0000259" key="3">
    <source>
        <dbReference type="PROSITE" id="PS51677"/>
    </source>
</evidence>
<dbReference type="PROSITE" id="PS51677">
    <property type="entry name" value="NODB"/>
    <property type="match status" value="1"/>
</dbReference>
<dbReference type="GO" id="GO:0005576">
    <property type="term" value="C:extracellular region"/>
    <property type="evidence" value="ECO:0007669"/>
    <property type="project" value="UniProtKB-SubCell"/>
</dbReference>
<dbReference type="PANTHER" id="PTHR34216">
    <property type="match status" value="1"/>
</dbReference>
<dbReference type="EMBL" id="CP029463">
    <property type="protein sequence ID" value="AWM12686.1"/>
    <property type="molecule type" value="Genomic_DNA"/>
</dbReference>
<dbReference type="Proteomes" id="UP000245429">
    <property type="component" value="Chromosome"/>
</dbReference>
<dbReference type="RefSeq" id="WP_109568095.1">
    <property type="nucleotide sequence ID" value="NZ_CP029463.1"/>
</dbReference>
<keyword evidence="5" id="KW-1185">Reference proteome</keyword>
<dbReference type="Pfam" id="PF01522">
    <property type="entry name" value="Polysacc_deac_1"/>
    <property type="match status" value="1"/>
</dbReference>
<dbReference type="InterPro" id="IPR011330">
    <property type="entry name" value="Glyco_hydro/deAcase_b/a-brl"/>
</dbReference>
<dbReference type="InterPro" id="IPR051398">
    <property type="entry name" value="Polysacch_Deacetylase"/>
</dbReference>
<protein>
    <submittedName>
        <fullName evidence="4">Polysaccharide deacetylase</fullName>
    </submittedName>
</protein>
<dbReference type="KEGG" id="fse:DI487_01570"/>
<dbReference type="Gene3D" id="3.20.20.370">
    <property type="entry name" value="Glycoside hydrolase/deacetylase"/>
    <property type="match status" value="1"/>
</dbReference>
<gene>
    <name evidence="4" type="ORF">DI487_01570</name>
</gene>
<comment type="subcellular location">
    <subcellularLocation>
        <location evidence="1">Secreted</location>
    </subcellularLocation>
</comment>
<name>A0A2U8QS43_9FLAO</name>
<dbReference type="CDD" id="cd10918">
    <property type="entry name" value="CE4_NodB_like_5s_6s"/>
    <property type="match status" value="1"/>
</dbReference>
<organism evidence="4 5">
    <name type="scientific">Flavobacterium sediminis</name>
    <dbReference type="NCBI Taxonomy" id="2201181"/>
    <lineage>
        <taxon>Bacteria</taxon>
        <taxon>Pseudomonadati</taxon>
        <taxon>Bacteroidota</taxon>
        <taxon>Flavobacteriia</taxon>
        <taxon>Flavobacteriales</taxon>
        <taxon>Flavobacteriaceae</taxon>
        <taxon>Flavobacterium</taxon>
    </lineage>
</organism>
<dbReference type="SUPFAM" id="SSF88713">
    <property type="entry name" value="Glycoside hydrolase/deacetylase"/>
    <property type="match status" value="1"/>
</dbReference>
<evidence type="ECO:0000256" key="2">
    <source>
        <dbReference type="ARBA" id="ARBA00022729"/>
    </source>
</evidence>
<reference evidence="4 5" key="1">
    <citation type="submission" date="2018-05" db="EMBL/GenBank/DDBJ databases">
        <title>Flavobacterium sp. MEBiC07310.</title>
        <authorList>
            <person name="Baek K."/>
        </authorList>
    </citation>
    <scope>NUCLEOTIDE SEQUENCE [LARGE SCALE GENOMIC DNA]</scope>
    <source>
        <strain evidence="4 5">MEBiC07310</strain>
    </source>
</reference>
<dbReference type="GO" id="GO:0005975">
    <property type="term" value="P:carbohydrate metabolic process"/>
    <property type="evidence" value="ECO:0007669"/>
    <property type="project" value="InterPro"/>
</dbReference>
<sequence>MKKLPVLMYHNFTTIKEKGSGLTIHADLFESQLQYLVKKNYKGLHFKDIIANKDLPEKSIILTFDDVTVNQLEIALPLLQKYNFKATFFIPFAYVGKSDLWNSGTEKIMTVEQLKSLPADLIELGHHSFEHKRFKALSILEAKTDLERSNQFIKDNQLEVVPAIAYPYGSYPKEVQKFKEFKTVLKESGILFGLRIGNKINRFPFKEPYLIKRVDVKGEDNLLIFRIKLLFGRIKLF</sequence>
<evidence type="ECO:0000313" key="4">
    <source>
        <dbReference type="EMBL" id="AWM12686.1"/>
    </source>
</evidence>
<evidence type="ECO:0000256" key="1">
    <source>
        <dbReference type="ARBA" id="ARBA00004613"/>
    </source>
</evidence>
<feature type="domain" description="NodB homology" evidence="3">
    <location>
        <begin position="58"/>
        <end position="237"/>
    </location>
</feature>
<dbReference type="AlphaFoldDB" id="A0A2U8QS43"/>
<dbReference type="InterPro" id="IPR002509">
    <property type="entry name" value="NODB_dom"/>
</dbReference>
<dbReference type="OrthoDB" id="9778320at2"/>
<dbReference type="PANTHER" id="PTHR34216:SF3">
    <property type="entry name" value="POLY-BETA-1,6-N-ACETYL-D-GLUCOSAMINE N-DEACETYLASE"/>
    <property type="match status" value="1"/>
</dbReference>